<name>A0A7J5ULM5_9MICO</name>
<evidence type="ECO:0000259" key="1">
    <source>
        <dbReference type="Pfam" id="PF01927"/>
    </source>
</evidence>
<gene>
    <name evidence="3" type="ORF">GB883_17545</name>
</gene>
<dbReference type="InterPro" id="IPR027798">
    <property type="entry name" value="Ub_Mut7C"/>
</dbReference>
<evidence type="ECO:0000259" key="2">
    <source>
        <dbReference type="Pfam" id="PF14451"/>
    </source>
</evidence>
<evidence type="ECO:0000313" key="4">
    <source>
        <dbReference type="Proteomes" id="UP000451860"/>
    </source>
</evidence>
<protein>
    <recommendedName>
        <fullName evidence="5">Mut7-C ubiquitin/RNAse domain-containing protein</fullName>
    </recommendedName>
</protein>
<dbReference type="AlphaFoldDB" id="A0A7J5ULM5"/>
<evidence type="ECO:0000313" key="3">
    <source>
        <dbReference type="EMBL" id="KAE8762793.1"/>
    </source>
</evidence>
<dbReference type="PANTHER" id="PTHR39081">
    <property type="entry name" value="MUT7-C DOMAIN-CONTAINING PROTEIN"/>
    <property type="match status" value="1"/>
</dbReference>
<dbReference type="InterPro" id="IPR002782">
    <property type="entry name" value="Mut7-C_RNAse_dom"/>
</dbReference>
<comment type="caution">
    <text evidence="3">The sequence shown here is derived from an EMBL/GenBank/DDBJ whole genome shotgun (WGS) entry which is preliminary data.</text>
</comment>
<dbReference type="Pfam" id="PF14451">
    <property type="entry name" value="Ub-Mut7C"/>
    <property type="match status" value="1"/>
</dbReference>
<sequence length="265" mass="28499">MEVAPALRFHLPPPRRRPALTVPADPAVTVGHVVQALGVPLTEVGQLVLDDDPVDPAARAVGARLLVPAVPAPQPAPTSPPRFVLDVHLGSLARRLRLLGLDVAYARDAADDDLAATALAEDRVLLTRDRELLRRRALSVPPRHAAFVRATAVEPQTAEVLRRFAPPLAPWTRCLVCGGPLEATTKAELGELLPAGTRRTYDEFARCARCGRPFWRGAHSRGLEEAVRRAQEVLEEMPRVIGETAHDVQGDAAQQVPGEAAPGVP</sequence>
<feature type="domain" description="Mut7-C RNAse" evidence="1">
    <location>
        <begin position="81"/>
        <end position="225"/>
    </location>
</feature>
<keyword evidence="4" id="KW-1185">Reference proteome</keyword>
<dbReference type="Proteomes" id="UP000451860">
    <property type="component" value="Unassembled WGS sequence"/>
</dbReference>
<dbReference type="PANTHER" id="PTHR39081:SF1">
    <property type="entry name" value="MUT7-C RNASE DOMAIN-CONTAINING PROTEIN"/>
    <property type="match status" value="1"/>
</dbReference>
<evidence type="ECO:0008006" key="5">
    <source>
        <dbReference type="Google" id="ProtNLM"/>
    </source>
</evidence>
<reference evidence="3 4" key="1">
    <citation type="submission" date="2019-10" db="EMBL/GenBank/DDBJ databases">
        <title>Georgenia wutianyii sp. nov. and Georgenia yuyongxinii sp. nov. isolated from plateau pika (Ochotona curzoniae) in the Qinghai-Tibet plateau of China.</title>
        <authorList>
            <person name="Tian Z."/>
        </authorList>
    </citation>
    <scope>NUCLEOTIDE SEQUENCE [LARGE SCALE GENOMIC DNA]</scope>
    <source>
        <strain evidence="3 4">DSM 21501</strain>
    </source>
</reference>
<dbReference type="Pfam" id="PF01927">
    <property type="entry name" value="Mut7-C"/>
    <property type="match status" value="1"/>
</dbReference>
<dbReference type="OrthoDB" id="9797655at2"/>
<dbReference type="RefSeq" id="WP_152203892.1">
    <property type="nucleotide sequence ID" value="NZ_VUKF01000037.1"/>
</dbReference>
<accession>A0A7J5ULM5</accession>
<proteinExistence type="predicted"/>
<feature type="domain" description="Ubiquitin Mut7-C" evidence="2">
    <location>
        <begin position="2"/>
        <end position="57"/>
    </location>
</feature>
<dbReference type="EMBL" id="WHJE01000123">
    <property type="protein sequence ID" value="KAE8762793.1"/>
    <property type="molecule type" value="Genomic_DNA"/>
</dbReference>
<organism evidence="3 4">
    <name type="scientific">Georgenia thermotolerans</name>
    <dbReference type="NCBI Taxonomy" id="527326"/>
    <lineage>
        <taxon>Bacteria</taxon>
        <taxon>Bacillati</taxon>
        <taxon>Actinomycetota</taxon>
        <taxon>Actinomycetes</taxon>
        <taxon>Micrococcales</taxon>
        <taxon>Bogoriellaceae</taxon>
        <taxon>Georgenia</taxon>
    </lineage>
</organism>